<evidence type="ECO:0000259" key="1">
    <source>
        <dbReference type="PROSITE" id="PS50174"/>
    </source>
</evidence>
<reference evidence="4" key="1">
    <citation type="submission" date="2017-02" db="UniProtKB">
        <authorList>
            <consortium name="WormBaseParasite"/>
        </authorList>
    </citation>
    <scope>IDENTIFICATION</scope>
</reference>
<dbReference type="SMART" id="SM00443">
    <property type="entry name" value="G_patch"/>
    <property type="match status" value="1"/>
</dbReference>
<dbReference type="PROSITE" id="PS50174">
    <property type="entry name" value="G_PATCH"/>
    <property type="match status" value="1"/>
</dbReference>
<protein>
    <submittedName>
        <fullName evidence="4">G-patch domain-containing protein</fullName>
    </submittedName>
</protein>
<dbReference type="OrthoDB" id="2538319at2759"/>
<dbReference type="GO" id="GO:0003676">
    <property type="term" value="F:nucleic acid binding"/>
    <property type="evidence" value="ECO:0007669"/>
    <property type="project" value="InterPro"/>
</dbReference>
<dbReference type="Proteomes" id="UP000274131">
    <property type="component" value="Unassembled WGS sequence"/>
</dbReference>
<dbReference type="STRING" id="51028.A0A0N4V5D6"/>
<dbReference type="EMBL" id="UXUI01008042">
    <property type="protein sequence ID" value="VDD90307.1"/>
    <property type="molecule type" value="Genomic_DNA"/>
</dbReference>
<proteinExistence type="predicted"/>
<dbReference type="CDD" id="cd16164">
    <property type="entry name" value="OCRE_VG5Q"/>
    <property type="match status" value="1"/>
</dbReference>
<dbReference type="WBParaSite" id="EVEC_0000542701-mRNA-1">
    <property type="protein sequence ID" value="EVEC_0000542701-mRNA-1"/>
    <property type="gene ID" value="EVEC_0000542701"/>
</dbReference>
<dbReference type="Pfam" id="PF17780">
    <property type="entry name" value="OCRE"/>
    <property type="match status" value="1"/>
</dbReference>
<feature type="domain" description="G-patch" evidence="1">
    <location>
        <begin position="468"/>
        <end position="514"/>
    </location>
</feature>
<accession>A0A0N4V5D6</accession>
<gene>
    <name evidence="2" type="ORF">EVEC_LOCUS5058</name>
</gene>
<evidence type="ECO:0000313" key="2">
    <source>
        <dbReference type="EMBL" id="VDD90307.1"/>
    </source>
</evidence>
<dbReference type="AlphaFoldDB" id="A0A0N4V5D6"/>
<dbReference type="PANTHER" id="PTHR23106:SF24">
    <property type="entry name" value="ANGIOGENIC FACTOR WITH G PATCH AND FHA DOMAINS 1"/>
    <property type="match status" value="1"/>
</dbReference>
<dbReference type="InterPro" id="IPR035624">
    <property type="entry name" value="AGGF1_OCRE"/>
</dbReference>
<keyword evidence="3" id="KW-1185">Reference proteome</keyword>
<reference evidence="2 3" key="2">
    <citation type="submission" date="2018-10" db="EMBL/GenBank/DDBJ databases">
        <authorList>
            <consortium name="Pathogen Informatics"/>
        </authorList>
    </citation>
    <scope>NUCLEOTIDE SEQUENCE [LARGE SCALE GENOMIC DNA]</scope>
</reference>
<dbReference type="InterPro" id="IPR053027">
    <property type="entry name" value="AGGF1"/>
</dbReference>
<dbReference type="InterPro" id="IPR041591">
    <property type="entry name" value="OCRE"/>
</dbReference>
<sequence>MQTPLKYLSKSDYLPQKGDGIVQMSRVKGQIASFEMSKNAAISSADQIKEPILPLTQSAYRVTKEWAMKGLVCCTSSAIALFGDTVSFSGLIDVSIADMILETVCNSFWENHLPGFVYHDKYKMFYNSESGYYYDQNTSLFYHPSTRCYYFYDENSRNFIFHSRVPAEHLWSSRKAKNYAVSLHGESYVTGMDQEEVDIFECLYDLISQVCANVSDDSCFEDEVGEKDSEDEIKQFIEDERIEYPPCIRLVGENGDLHIVTIDGAFLGFGDQFDICLKLPSGLSSELSQKAVAEIRYRNDDKEFELRPLLNTVPLYLQGSVICEDTVGVLKHSDECAIGLDIFRVHIHHGSNTCNGCEPGLFSIPVSTCNFTQESTGLTSEQQRRRTLKALKAEYGLLGEEFERQKEMKRWNLHHPQGFYNKAIKRPVPRSPQLVDPVYSACVAKPVSGTSTESVILRSNSVVSRLDESNKGYKLLKNLGWKEGSGLGKDNSGIQQPLFEKVKNDRSGLGLDTSLAEETCKPKKLRILEITRQRFDCACEEEK</sequence>
<evidence type="ECO:0000313" key="3">
    <source>
        <dbReference type="Proteomes" id="UP000274131"/>
    </source>
</evidence>
<evidence type="ECO:0000313" key="4">
    <source>
        <dbReference type="WBParaSite" id="EVEC_0000542701-mRNA-1"/>
    </source>
</evidence>
<dbReference type="Pfam" id="PF01585">
    <property type="entry name" value="G-patch"/>
    <property type="match status" value="1"/>
</dbReference>
<dbReference type="InterPro" id="IPR000467">
    <property type="entry name" value="G_patch_dom"/>
</dbReference>
<organism evidence="4">
    <name type="scientific">Enterobius vermicularis</name>
    <name type="common">Human pinworm</name>
    <dbReference type="NCBI Taxonomy" id="51028"/>
    <lineage>
        <taxon>Eukaryota</taxon>
        <taxon>Metazoa</taxon>
        <taxon>Ecdysozoa</taxon>
        <taxon>Nematoda</taxon>
        <taxon>Chromadorea</taxon>
        <taxon>Rhabditida</taxon>
        <taxon>Spirurina</taxon>
        <taxon>Oxyuridomorpha</taxon>
        <taxon>Oxyuroidea</taxon>
        <taxon>Oxyuridae</taxon>
        <taxon>Enterobius</taxon>
    </lineage>
</organism>
<name>A0A0N4V5D6_ENTVE</name>
<dbReference type="PANTHER" id="PTHR23106">
    <property type="entry name" value="ANGIOGENIC FACTOR WITH G PATCH AND FHA DOMAINS 1"/>
    <property type="match status" value="1"/>
</dbReference>